<dbReference type="RefSeq" id="WP_344226613.1">
    <property type="nucleotide sequence ID" value="NZ_BAAARI010000003.1"/>
</dbReference>
<dbReference type="PANTHER" id="PTHR34390">
    <property type="entry name" value="UPF0442 PROTEIN YJJB-RELATED"/>
    <property type="match status" value="1"/>
</dbReference>
<evidence type="ECO:0000256" key="7">
    <source>
        <dbReference type="SAM" id="Phobius"/>
    </source>
</evidence>
<feature type="transmembrane region" description="Helical" evidence="7">
    <location>
        <begin position="375"/>
        <end position="395"/>
    </location>
</feature>
<evidence type="ECO:0000256" key="6">
    <source>
        <dbReference type="ARBA" id="ARBA00034125"/>
    </source>
</evidence>
<evidence type="ECO:0000259" key="9">
    <source>
        <dbReference type="Pfam" id="PF12821"/>
    </source>
</evidence>
<dbReference type="Pfam" id="PF12821">
    <property type="entry name" value="ThrE_2"/>
    <property type="match status" value="1"/>
</dbReference>
<reference evidence="10 11" key="1">
    <citation type="journal article" date="2019" name="Int. J. Syst. Evol. Microbiol.">
        <title>The Global Catalogue of Microorganisms (GCM) 10K type strain sequencing project: providing services to taxonomists for standard genome sequencing and annotation.</title>
        <authorList>
            <consortium name="The Broad Institute Genomics Platform"/>
            <consortium name="The Broad Institute Genome Sequencing Center for Infectious Disease"/>
            <person name="Wu L."/>
            <person name="Ma J."/>
        </authorList>
    </citation>
    <scope>NUCLEOTIDE SEQUENCE [LARGE SCALE GENOMIC DNA]</scope>
    <source>
        <strain evidence="10 11">JCM 16365</strain>
    </source>
</reference>
<dbReference type="Proteomes" id="UP001500274">
    <property type="component" value="Unassembled WGS sequence"/>
</dbReference>
<feature type="transmembrane region" description="Helical" evidence="7">
    <location>
        <begin position="293"/>
        <end position="312"/>
    </location>
</feature>
<feature type="transmembrane region" description="Helical" evidence="7">
    <location>
        <begin position="319"/>
        <end position="337"/>
    </location>
</feature>
<dbReference type="InterPro" id="IPR050539">
    <property type="entry name" value="ThrE_Dicarb/AminoAcid_Exp"/>
</dbReference>
<evidence type="ECO:0000313" key="10">
    <source>
        <dbReference type="EMBL" id="GAA2569429.1"/>
    </source>
</evidence>
<keyword evidence="4 7" id="KW-1133">Transmembrane helix</keyword>
<name>A0ABN3P8M3_9MICO</name>
<feature type="transmembrane region" description="Helical" evidence="7">
    <location>
        <begin position="163"/>
        <end position="182"/>
    </location>
</feature>
<comment type="subcellular location">
    <subcellularLocation>
        <location evidence="1">Cell membrane</location>
        <topology evidence="1">Multi-pass membrane protein</topology>
    </subcellularLocation>
</comment>
<accession>A0ABN3P8M3</accession>
<feature type="domain" description="Threonine/serine exporter-like N-terminal" evidence="8">
    <location>
        <begin position="33"/>
        <end position="276"/>
    </location>
</feature>
<feature type="transmembrane region" description="Helical" evidence="7">
    <location>
        <begin position="189"/>
        <end position="211"/>
    </location>
</feature>
<keyword evidence="2" id="KW-1003">Cell membrane</keyword>
<keyword evidence="3 7" id="KW-0812">Transmembrane</keyword>
<gene>
    <name evidence="10" type="ORF">GCM10009862_05190</name>
</gene>
<feature type="transmembrane region" description="Helical" evidence="7">
    <location>
        <begin position="407"/>
        <end position="426"/>
    </location>
</feature>
<feature type="transmembrane region" description="Helical" evidence="7">
    <location>
        <begin position="256"/>
        <end position="278"/>
    </location>
</feature>
<dbReference type="InterPro" id="IPR010619">
    <property type="entry name" value="ThrE-like_N"/>
</dbReference>
<keyword evidence="5 7" id="KW-0472">Membrane</keyword>
<dbReference type="EMBL" id="BAAARI010000003">
    <property type="protein sequence ID" value="GAA2569429.1"/>
    <property type="molecule type" value="Genomic_DNA"/>
</dbReference>
<evidence type="ECO:0000256" key="1">
    <source>
        <dbReference type="ARBA" id="ARBA00004651"/>
    </source>
</evidence>
<dbReference type="InterPro" id="IPR024528">
    <property type="entry name" value="ThrE_2"/>
</dbReference>
<dbReference type="Pfam" id="PF06738">
    <property type="entry name" value="ThrE"/>
    <property type="match status" value="1"/>
</dbReference>
<dbReference type="PANTHER" id="PTHR34390:SF2">
    <property type="entry name" value="SUCCINATE TRANSPORTER SUBUNIT YJJP-RELATED"/>
    <property type="match status" value="1"/>
</dbReference>
<feature type="transmembrane region" description="Helical" evidence="7">
    <location>
        <begin position="140"/>
        <end position="157"/>
    </location>
</feature>
<comment type="caution">
    <text evidence="10">The sequence shown here is derived from an EMBL/GenBank/DDBJ whole genome shotgun (WGS) entry which is preliminary data.</text>
</comment>
<evidence type="ECO:0000313" key="11">
    <source>
        <dbReference type="Proteomes" id="UP001500274"/>
    </source>
</evidence>
<evidence type="ECO:0000259" key="8">
    <source>
        <dbReference type="Pfam" id="PF06738"/>
    </source>
</evidence>
<evidence type="ECO:0000256" key="5">
    <source>
        <dbReference type="ARBA" id="ARBA00023136"/>
    </source>
</evidence>
<evidence type="ECO:0000256" key="3">
    <source>
        <dbReference type="ARBA" id="ARBA00022692"/>
    </source>
</evidence>
<proteinExistence type="inferred from homology"/>
<comment type="similarity">
    <text evidence="6">Belongs to the ThrE exporter (TC 2.A.79) family.</text>
</comment>
<keyword evidence="11" id="KW-1185">Reference proteome</keyword>
<evidence type="ECO:0000256" key="2">
    <source>
        <dbReference type="ARBA" id="ARBA00022475"/>
    </source>
</evidence>
<evidence type="ECO:0000256" key="4">
    <source>
        <dbReference type="ARBA" id="ARBA00022989"/>
    </source>
</evidence>
<feature type="transmembrane region" description="Helical" evidence="7">
    <location>
        <begin position="223"/>
        <end position="244"/>
    </location>
</feature>
<feature type="domain" description="Threonine/Serine exporter ThrE" evidence="9">
    <location>
        <begin position="301"/>
        <end position="425"/>
    </location>
</feature>
<sequence length="436" mass="44782">MAGARMIPADDGDATPLDETRLEPVRFVALTDAVLRLGILMLGAGASSARVRTTMERVGRAWGIETMNARVGMLDIVLTVSRGQLVRTRVAEVARPVVNAERIAALQRLSHEVEAEAGGSVDDFAARLDAIAARPARYGMLLRILAAGAACAAFALLNNGGWAAAVAVGVGAAAGQAVRMLLGRARLNEFLTVFVAAATALLIYLGAAQFFEVLGQPFAHDAALTSAVLFLVPGFPLVTGAMDLARLDLNAGIARVVYACLILLTAGSAVWAVAALFATSPGAVATPLLDEPVLAVMRLAAGFVGVLGFALLFATPWRIAIASAAVGAIANTARLTAVDAGLMPAVAAMAAGVLVGLGAFVCYRRLDAPRVALTVPAVVIMVPGAAAYRAIVATIDGDTLAAVQNSVQALFVVAALAIGLTVARVVSEKEWGDRSR</sequence>
<organism evidence="10 11">
    <name type="scientific">Microbacterium binotii</name>
    <dbReference type="NCBI Taxonomy" id="462710"/>
    <lineage>
        <taxon>Bacteria</taxon>
        <taxon>Bacillati</taxon>
        <taxon>Actinomycetota</taxon>
        <taxon>Actinomycetes</taxon>
        <taxon>Micrococcales</taxon>
        <taxon>Microbacteriaceae</taxon>
        <taxon>Microbacterium</taxon>
    </lineage>
</organism>
<protein>
    <submittedName>
        <fullName evidence="10">Threonine/serine exporter family protein</fullName>
    </submittedName>
</protein>
<feature type="transmembrane region" description="Helical" evidence="7">
    <location>
        <begin position="343"/>
        <end position="363"/>
    </location>
</feature>